<keyword evidence="2" id="KW-0560">Oxidoreductase</keyword>
<dbReference type="CDD" id="cd05233">
    <property type="entry name" value="SDR_c"/>
    <property type="match status" value="1"/>
</dbReference>
<sequence>MGLLDGKVAVISGVGPGLGRATALAFAREGASLALAARNEERLNEVVAEVEALGVNAIGVPTDVVDPEACERICAEAKSVLGGIDIVVNSAFRGDTFTRFEDAKMATWHKIFEVNFFGAMNLTKAALPYLRERGAGSVVMVASMSAKKVREAEAGYAASKGALLVATKSLAAEFAADKIRVNAVVPGWIWGPNVQMYVDWQSQSRSISKEEVIAEITREIPLGEVPPQEDIAEAIVFFASGMSRMITGQSLDVNGGEYFG</sequence>
<organism evidence="3">
    <name type="scientific">freshwater metagenome</name>
    <dbReference type="NCBI Taxonomy" id="449393"/>
    <lineage>
        <taxon>unclassified sequences</taxon>
        <taxon>metagenomes</taxon>
        <taxon>ecological metagenomes</taxon>
    </lineage>
</organism>
<gene>
    <name evidence="3" type="ORF">UFOPK2925_00708</name>
</gene>
<dbReference type="PRINTS" id="PR00080">
    <property type="entry name" value="SDRFAMILY"/>
</dbReference>
<protein>
    <submittedName>
        <fullName evidence="3">Unannotated protein</fullName>
    </submittedName>
</protein>
<comment type="similarity">
    <text evidence="1">Belongs to the short-chain dehydrogenases/reductases (SDR) family.</text>
</comment>
<dbReference type="FunFam" id="3.40.50.720:FF:000084">
    <property type="entry name" value="Short-chain dehydrogenase reductase"/>
    <property type="match status" value="1"/>
</dbReference>
<dbReference type="Pfam" id="PF13561">
    <property type="entry name" value="adh_short_C2"/>
    <property type="match status" value="1"/>
</dbReference>
<dbReference type="AlphaFoldDB" id="A0A6J6W160"/>
<dbReference type="NCBIfam" id="NF005909">
    <property type="entry name" value="PRK07890.1"/>
    <property type="match status" value="1"/>
</dbReference>
<dbReference type="SUPFAM" id="SSF51735">
    <property type="entry name" value="NAD(P)-binding Rossmann-fold domains"/>
    <property type="match status" value="1"/>
</dbReference>
<reference evidence="3" key="1">
    <citation type="submission" date="2020-05" db="EMBL/GenBank/DDBJ databases">
        <authorList>
            <person name="Chiriac C."/>
            <person name="Salcher M."/>
            <person name="Ghai R."/>
            <person name="Kavagutti S V."/>
        </authorList>
    </citation>
    <scope>NUCLEOTIDE SEQUENCE</scope>
</reference>
<proteinExistence type="inferred from homology"/>
<evidence type="ECO:0000313" key="3">
    <source>
        <dbReference type="EMBL" id="CAB4778631.1"/>
    </source>
</evidence>
<dbReference type="PANTHER" id="PTHR43639:SF1">
    <property type="entry name" value="SHORT-CHAIN DEHYDROGENASE_REDUCTASE FAMILY PROTEIN"/>
    <property type="match status" value="1"/>
</dbReference>
<accession>A0A6J6W160</accession>
<dbReference type="PANTHER" id="PTHR43639">
    <property type="entry name" value="OXIDOREDUCTASE, SHORT-CHAIN DEHYDROGENASE/REDUCTASE FAMILY (AFU_ORTHOLOGUE AFUA_5G02870)"/>
    <property type="match status" value="1"/>
</dbReference>
<evidence type="ECO:0000256" key="2">
    <source>
        <dbReference type="ARBA" id="ARBA00023002"/>
    </source>
</evidence>
<dbReference type="GO" id="GO:0016491">
    <property type="term" value="F:oxidoreductase activity"/>
    <property type="evidence" value="ECO:0007669"/>
    <property type="project" value="UniProtKB-KW"/>
</dbReference>
<dbReference type="InterPro" id="IPR036291">
    <property type="entry name" value="NAD(P)-bd_dom_sf"/>
</dbReference>
<dbReference type="Gene3D" id="3.40.50.720">
    <property type="entry name" value="NAD(P)-binding Rossmann-like Domain"/>
    <property type="match status" value="1"/>
</dbReference>
<dbReference type="InterPro" id="IPR002347">
    <property type="entry name" value="SDR_fam"/>
</dbReference>
<dbReference type="EMBL" id="CAEZZU010000089">
    <property type="protein sequence ID" value="CAB4778631.1"/>
    <property type="molecule type" value="Genomic_DNA"/>
</dbReference>
<evidence type="ECO:0000256" key="1">
    <source>
        <dbReference type="ARBA" id="ARBA00006484"/>
    </source>
</evidence>
<name>A0A6J6W160_9ZZZZ</name>
<dbReference type="PRINTS" id="PR00081">
    <property type="entry name" value="GDHRDH"/>
</dbReference>